<dbReference type="SUPFAM" id="SSF53850">
    <property type="entry name" value="Periplasmic binding protein-like II"/>
    <property type="match status" value="1"/>
</dbReference>
<dbReference type="Pfam" id="PF00126">
    <property type="entry name" value="HTH_1"/>
    <property type="match status" value="1"/>
</dbReference>
<evidence type="ECO:0000313" key="7">
    <source>
        <dbReference type="Proteomes" id="UP000316624"/>
    </source>
</evidence>
<dbReference type="InterPro" id="IPR036388">
    <property type="entry name" value="WH-like_DNA-bd_sf"/>
</dbReference>
<comment type="similarity">
    <text evidence="1">Belongs to the LysR transcriptional regulatory family.</text>
</comment>
<keyword evidence="2" id="KW-0805">Transcription regulation</keyword>
<evidence type="ECO:0000256" key="3">
    <source>
        <dbReference type="ARBA" id="ARBA00023125"/>
    </source>
</evidence>
<feature type="domain" description="HTH lysR-type" evidence="5">
    <location>
        <begin position="1"/>
        <end position="58"/>
    </location>
</feature>
<dbReference type="SUPFAM" id="SSF46785">
    <property type="entry name" value="Winged helix' DNA-binding domain"/>
    <property type="match status" value="1"/>
</dbReference>
<accession>A0A562KEM0</accession>
<evidence type="ECO:0000256" key="2">
    <source>
        <dbReference type="ARBA" id="ARBA00023015"/>
    </source>
</evidence>
<keyword evidence="7" id="KW-1185">Reference proteome</keyword>
<evidence type="ECO:0000313" key="6">
    <source>
        <dbReference type="EMBL" id="TWH93685.1"/>
    </source>
</evidence>
<reference evidence="6 7" key="1">
    <citation type="journal article" date="2015" name="Stand. Genomic Sci.">
        <title>Genomic Encyclopedia of Bacterial and Archaeal Type Strains, Phase III: the genomes of soil and plant-associated and newly described type strains.</title>
        <authorList>
            <person name="Whitman W.B."/>
            <person name="Woyke T."/>
            <person name="Klenk H.P."/>
            <person name="Zhou Y."/>
            <person name="Lilburn T.G."/>
            <person name="Beck B.J."/>
            <person name="De Vos P."/>
            <person name="Vandamme P."/>
            <person name="Eisen J.A."/>
            <person name="Garrity G."/>
            <person name="Hugenholtz P."/>
            <person name="Kyrpides N.C."/>
        </authorList>
    </citation>
    <scope>NUCLEOTIDE SEQUENCE [LARGE SCALE GENOMIC DNA]</scope>
    <source>
        <strain evidence="6 7">CGMCC 1.7748</strain>
    </source>
</reference>
<dbReference type="CDD" id="cd08414">
    <property type="entry name" value="PBP2_LTTR_aromatics_like"/>
    <property type="match status" value="1"/>
</dbReference>
<gene>
    <name evidence="6" type="ORF">IQ35_01894</name>
</gene>
<dbReference type="Pfam" id="PF03466">
    <property type="entry name" value="LysR_substrate"/>
    <property type="match status" value="1"/>
</dbReference>
<evidence type="ECO:0000256" key="1">
    <source>
        <dbReference type="ARBA" id="ARBA00009437"/>
    </source>
</evidence>
<dbReference type="PRINTS" id="PR00039">
    <property type="entry name" value="HTHLYSR"/>
</dbReference>
<dbReference type="FunFam" id="1.10.10.10:FF:000001">
    <property type="entry name" value="LysR family transcriptional regulator"/>
    <property type="match status" value="1"/>
</dbReference>
<dbReference type="GO" id="GO:0032993">
    <property type="term" value="C:protein-DNA complex"/>
    <property type="evidence" value="ECO:0007669"/>
    <property type="project" value="TreeGrafter"/>
</dbReference>
<dbReference type="Gene3D" id="1.10.10.10">
    <property type="entry name" value="Winged helix-like DNA-binding domain superfamily/Winged helix DNA-binding domain"/>
    <property type="match status" value="1"/>
</dbReference>
<evidence type="ECO:0000256" key="4">
    <source>
        <dbReference type="ARBA" id="ARBA00023163"/>
    </source>
</evidence>
<dbReference type="PANTHER" id="PTHR30346:SF30">
    <property type="entry name" value="SMALL NEUTRAL PROTEASE REGULATORY PROTEIN"/>
    <property type="match status" value="1"/>
</dbReference>
<dbReference type="InterPro" id="IPR005119">
    <property type="entry name" value="LysR_subst-bd"/>
</dbReference>
<keyword evidence="3 6" id="KW-0238">DNA-binding</keyword>
<name>A0A562KEM0_SPHWJ</name>
<dbReference type="EMBL" id="VLKK01000006">
    <property type="protein sequence ID" value="TWH93685.1"/>
    <property type="molecule type" value="Genomic_DNA"/>
</dbReference>
<dbReference type="Proteomes" id="UP000316624">
    <property type="component" value="Unassembled WGS sequence"/>
</dbReference>
<dbReference type="PROSITE" id="PS50931">
    <property type="entry name" value="HTH_LYSR"/>
    <property type="match status" value="1"/>
</dbReference>
<keyword evidence="4" id="KW-0804">Transcription</keyword>
<comment type="caution">
    <text evidence="6">The sequence shown here is derived from an EMBL/GenBank/DDBJ whole genome shotgun (WGS) entry which is preliminary data.</text>
</comment>
<dbReference type="RefSeq" id="WP_021245935.1">
    <property type="nucleotide sequence ID" value="NZ_JACIIY010000004.1"/>
</dbReference>
<dbReference type="InterPro" id="IPR000847">
    <property type="entry name" value="LysR_HTH_N"/>
</dbReference>
<dbReference type="InterPro" id="IPR036390">
    <property type="entry name" value="WH_DNA-bd_sf"/>
</dbReference>
<dbReference type="AlphaFoldDB" id="A0A562KEM0"/>
<evidence type="ECO:0000259" key="5">
    <source>
        <dbReference type="PROSITE" id="PS50931"/>
    </source>
</evidence>
<dbReference type="GO" id="GO:0003677">
    <property type="term" value="F:DNA binding"/>
    <property type="evidence" value="ECO:0007669"/>
    <property type="project" value="UniProtKB-KW"/>
</dbReference>
<dbReference type="GO" id="GO:0003700">
    <property type="term" value="F:DNA-binding transcription factor activity"/>
    <property type="evidence" value="ECO:0007669"/>
    <property type="project" value="InterPro"/>
</dbReference>
<protein>
    <submittedName>
        <fullName evidence="6">DNA-binding transcriptional LysR family regulator</fullName>
    </submittedName>
</protein>
<sequence length="301" mass="32665">MDFRQLRHFMVVAEELHFGRAAQRLGIAQPPLSQSIKRLEADLGVELFDRSSRRVELSAAGRVFLPEVKSALVQLEAGAQQAQRVARGDIAELDVGFISTALFKALPTLMRRAREAMPSVHIKLIEQSSAQQIESLRAGKIDLALVHPAPRMLDGLESLVIERVRNIAAIPEAWPLARKAEIRLAELADLPFVMPPFRHGTHSLAPLLAACEAAGFTPQVRQEASQTFTMLSLTAAGFGASIVPASAAETGMKGVRFLPIIDLPSNQWMELVAAWMPGSDSPALNAVVEALRHALPTAPES</sequence>
<dbReference type="PANTHER" id="PTHR30346">
    <property type="entry name" value="TRANSCRIPTIONAL DUAL REGULATOR HCAR-RELATED"/>
    <property type="match status" value="1"/>
</dbReference>
<organism evidence="6 7">
    <name type="scientific">Sphingobium wenxiniae (strain DSM 21828 / CGMCC 1.7748 / JZ-1)</name>
    <dbReference type="NCBI Taxonomy" id="595605"/>
    <lineage>
        <taxon>Bacteria</taxon>
        <taxon>Pseudomonadati</taxon>
        <taxon>Pseudomonadota</taxon>
        <taxon>Alphaproteobacteria</taxon>
        <taxon>Sphingomonadales</taxon>
        <taxon>Sphingomonadaceae</taxon>
        <taxon>Sphingobium</taxon>
    </lineage>
</organism>
<proteinExistence type="inferred from homology"/>
<dbReference type="Gene3D" id="3.40.190.10">
    <property type="entry name" value="Periplasmic binding protein-like II"/>
    <property type="match status" value="2"/>
</dbReference>